<dbReference type="PANTHER" id="PTHR47018">
    <property type="entry name" value="CXC DOMAIN-CONTAINING PROTEIN-RELATED"/>
    <property type="match status" value="1"/>
</dbReference>
<organism evidence="3 4">
    <name type="scientific">Mytilus coruscus</name>
    <name type="common">Sea mussel</name>
    <dbReference type="NCBI Taxonomy" id="42192"/>
    <lineage>
        <taxon>Eukaryota</taxon>
        <taxon>Metazoa</taxon>
        <taxon>Spiralia</taxon>
        <taxon>Lophotrochozoa</taxon>
        <taxon>Mollusca</taxon>
        <taxon>Bivalvia</taxon>
        <taxon>Autobranchia</taxon>
        <taxon>Pteriomorphia</taxon>
        <taxon>Mytilida</taxon>
        <taxon>Mytiloidea</taxon>
        <taxon>Mytilidae</taxon>
        <taxon>Mytilinae</taxon>
        <taxon>Mytilus</taxon>
    </lineage>
</organism>
<evidence type="ECO:0000256" key="1">
    <source>
        <dbReference type="SAM" id="Phobius"/>
    </source>
</evidence>
<protein>
    <recommendedName>
        <fullName evidence="2">Ig-like domain-containing protein</fullName>
    </recommendedName>
</protein>
<dbReference type="InterPro" id="IPR013783">
    <property type="entry name" value="Ig-like_fold"/>
</dbReference>
<evidence type="ECO:0000313" key="3">
    <source>
        <dbReference type="EMBL" id="CAC5391289.1"/>
    </source>
</evidence>
<dbReference type="SUPFAM" id="SSF48726">
    <property type="entry name" value="Immunoglobulin"/>
    <property type="match status" value="1"/>
</dbReference>
<evidence type="ECO:0000313" key="4">
    <source>
        <dbReference type="Proteomes" id="UP000507470"/>
    </source>
</evidence>
<keyword evidence="1" id="KW-0472">Membrane</keyword>
<dbReference type="EMBL" id="CACVKT020004690">
    <property type="protein sequence ID" value="CAC5391289.1"/>
    <property type="molecule type" value="Genomic_DNA"/>
</dbReference>
<dbReference type="PROSITE" id="PS50835">
    <property type="entry name" value="IG_LIKE"/>
    <property type="match status" value="1"/>
</dbReference>
<dbReference type="AlphaFoldDB" id="A0A6J8C8C3"/>
<dbReference type="Proteomes" id="UP000507470">
    <property type="component" value="Unassembled WGS sequence"/>
</dbReference>
<name>A0A6J8C8C3_MYTCO</name>
<dbReference type="InterPro" id="IPR036179">
    <property type="entry name" value="Ig-like_dom_sf"/>
</dbReference>
<gene>
    <name evidence="3" type="ORF">MCOR_26302</name>
</gene>
<dbReference type="Gene3D" id="2.60.40.10">
    <property type="entry name" value="Immunoglobulins"/>
    <property type="match status" value="1"/>
</dbReference>
<keyword evidence="4" id="KW-1185">Reference proteome</keyword>
<keyword evidence="1" id="KW-1133">Transmembrane helix</keyword>
<reference evidence="3 4" key="1">
    <citation type="submission" date="2020-06" db="EMBL/GenBank/DDBJ databases">
        <authorList>
            <person name="Li R."/>
            <person name="Bekaert M."/>
        </authorList>
    </citation>
    <scope>NUCLEOTIDE SEQUENCE [LARGE SCALE GENOMIC DNA]</scope>
    <source>
        <strain evidence="4">wild</strain>
    </source>
</reference>
<accession>A0A6J8C8C3</accession>
<dbReference type="OrthoDB" id="6202580at2759"/>
<proteinExistence type="predicted"/>
<dbReference type="InterPro" id="IPR007110">
    <property type="entry name" value="Ig-like_dom"/>
</dbReference>
<sequence length="656" mass="74054">MLIADIIDKFTNSTNCFNLLNKFGICVCKQTYERYQTQIVEERKSNSMNSSKCQFQIASVDNINKRSSYSAVKSTDAHRGFDGTSIQLVISKPSIKLLPEEKQQYLKGNIYLYAGIIKKFEEGAFVVNISGRNIQSQGLDEAHESCINREVKGAMRTFSSAASSKLVHYLPHRTKVLSNLNKELLFNNQDLHKTAVTRTTFEEENILLFNIMKISIISSKLSLIQYIKMECLLWFIFSTSIVLTDVQSRSSHTESDIDEAIMVFKLDSDYLLDTDNSVYKCEIDSESYTGTQWNTANIDWTGCVDEHAESESICTKSSLLSTLVAFLTESFRTEICLASNINGFVCPPSLKKDLFTTAAVDNTDHNPVAAILFDILFLSFTLYISNGLKGEFDHISELIVIDTACAISAAILTPIAYILFLKDYIEDCKCCKKNTIRPMIITLPKPPAVHDPANTITVTKTEIQYVAGGSTIMKNGEGFADANASIKQVKFKQTTLSVLKAECKSQDDEGVQRQDVEIQFSKRNCSVSCKLNMPQSKTIYWIKLQKEINGSFYDIVHKRLRDQIYVIHWFYCTDTKSRFSVNESNLDEPRLRLFSNDVRDSDSGTYKCVVNSGDIYWNKMTIKFGGCPNDNTIAKSICTKPVLLYIIISLLFIMIL</sequence>
<feature type="domain" description="Ig-like" evidence="2">
    <location>
        <begin position="525"/>
        <end position="613"/>
    </location>
</feature>
<feature type="transmembrane region" description="Helical" evidence="1">
    <location>
        <begin position="633"/>
        <end position="655"/>
    </location>
</feature>
<feature type="transmembrane region" description="Helical" evidence="1">
    <location>
        <begin position="398"/>
        <end position="420"/>
    </location>
</feature>
<evidence type="ECO:0000259" key="2">
    <source>
        <dbReference type="PROSITE" id="PS50835"/>
    </source>
</evidence>
<dbReference type="PANTHER" id="PTHR47018:SF2">
    <property type="entry name" value="TESMIN_TSO1-LIKE CXC DOMAIN-CONTAINING PROTEIN"/>
    <property type="match status" value="1"/>
</dbReference>
<keyword evidence="1" id="KW-0812">Transmembrane</keyword>